<dbReference type="InterPro" id="IPR003660">
    <property type="entry name" value="HAMP_dom"/>
</dbReference>
<dbReference type="PROSITE" id="PS50111">
    <property type="entry name" value="CHEMOTAXIS_TRANSDUC_2"/>
    <property type="match status" value="1"/>
</dbReference>
<dbReference type="Proteomes" id="UP000093173">
    <property type="component" value="Unassembled WGS sequence"/>
</dbReference>
<dbReference type="SMART" id="SM00283">
    <property type="entry name" value="MA"/>
    <property type="match status" value="1"/>
</dbReference>
<keyword evidence="5" id="KW-0472">Membrane</keyword>
<comment type="caution">
    <text evidence="8">The sequence shown here is derived from an EMBL/GenBank/DDBJ whole genome shotgun (WGS) entry which is preliminary data.</text>
</comment>
<dbReference type="GO" id="GO:0007165">
    <property type="term" value="P:signal transduction"/>
    <property type="evidence" value="ECO:0007669"/>
    <property type="project" value="UniProtKB-KW"/>
</dbReference>
<evidence type="ECO:0000256" key="5">
    <source>
        <dbReference type="SAM" id="Phobius"/>
    </source>
</evidence>
<evidence type="ECO:0000259" key="7">
    <source>
        <dbReference type="PROSITE" id="PS50885"/>
    </source>
</evidence>
<feature type="transmembrane region" description="Helical" evidence="5">
    <location>
        <begin position="279"/>
        <end position="300"/>
    </location>
</feature>
<dbReference type="SUPFAM" id="SSF58104">
    <property type="entry name" value="Methyl-accepting chemotaxis protein (MCP) signaling domain"/>
    <property type="match status" value="1"/>
</dbReference>
<dbReference type="GO" id="GO:0006935">
    <property type="term" value="P:chemotaxis"/>
    <property type="evidence" value="ECO:0007669"/>
    <property type="project" value="UniProtKB-ARBA"/>
</dbReference>
<comment type="similarity">
    <text evidence="3">Belongs to the methyl-accepting chemotaxis (MCP) protein family.</text>
</comment>
<dbReference type="CDD" id="cd06225">
    <property type="entry name" value="HAMP"/>
    <property type="match status" value="1"/>
</dbReference>
<evidence type="ECO:0000256" key="3">
    <source>
        <dbReference type="ARBA" id="ARBA00029447"/>
    </source>
</evidence>
<accession>A0A1B9QWC0</accession>
<dbReference type="Pfam" id="PF00015">
    <property type="entry name" value="MCPsignal"/>
    <property type="match status" value="1"/>
</dbReference>
<dbReference type="Gene3D" id="1.10.287.950">
    <property type="entry name" value="Methyl-accepting chemotaxis protein"/>
    <property type="match status" value="1"/>
</dbReference>
<keyword evidence="5" id="KW-1133">Transmembrane helix</keyword>
<feature type="transmembrane region" description="Helical" evidence="5">
    <location>
        <begin position="20"/>
        <end position="37"/>
    </location>
</feature>
<evidence type="ECO:0000313" key="8">
    <source>
        <dbReference type="EMBL" id="OCH73793.1"/>
    </source>
</evidence>
<sequence>MAGSPRTTSFLQNVSIKAKLLTVVCTLVIGIVSYALYQQASFSTLEDIEKAAKQNQLSAIDLLTLRRHEKDFLSRKDPKYVTRFDETFEQLEQRVLFLQDTLSKYDSSALGQLTTITSTLRQYQGQFHQLSKQVSLLGMDQQSGLGAKLNDNRLGLHYAVKQTQSAELEASYLALVKADFHYLIAPSQEAVLDFEAAINNFTSRSSAYTQVLTEMVRYQQSFLRFVAENDVYGLSPQLGMRGALRTNVHGAEEAIHQLQESINVVVDRTRTQVKTELNVFGAALAFIISALLVIIATSITKRIGQITHLMKDISEGNGDLTVRMNSTGNDELAQLSNSFDHFVSKLHNNIKDIAGVMHVLNECSLASKHIATESMNNAQQQKIESELVATAVNELVMTSNEITANIESAAENAHLVKQEADKSLDLTNDASNSLHILTSNIENSQQMVAELEKHSSEIHSVISTIQGIAEQTNLLALNAAIEAARAGENGRGFAVVADEVRQLSLMTNNSTQQIESTINGLTAGVKGTIDLMQNSLEQAHITNDKTAQAVSAIGLITEQISEMFDMNTQIATASEEQSMVSSDIDRNITQIADLAGSTYNTISESAECSVQVNQVGEKLERIVGEFKY</sequence>
<evidence type="ECO:0000256" key="4">
    <source>
        <dbReference type="PROSITE-ProRule" id="PRU00284"/>
    </source>
</evidence>
<evidence type="ECO:0000313" key="9">
    <source>
        <dbReference type="Proteomes" id="UP000093173"/>
    </source>
</evidence>
<dbReference type="AlphaFoldDB" id="A0A1B9QWC0"/>
<dbReference type="PROSITE" id="PS50885">
    <property type="entry name" value="HAMP"/>
    <property type="match status" value="1"/>
</dbReference>
<organism evidence="8 9">
    <name type="scientific">Vibrio genomosp. F10</name>
    <dbReference type="NCBI Taxonomy" id="723171"/>
    <lineage>
        <taxon>Bacteria</taxon>
        <taxon>Pseudomonadati</taxon>
        <taxon>Pseudomonadota</taxon>
        <taxon>Gammaproteobacteria</taxon>
        <taxon>Vibrionales</taxon>
        <taxon>Vibrionaceae</taxon>
        <taxon>Vibrio</taxon>
    </lineage>
</organism>
<keyword evidence="9" id="KW-1185">Reference proteome</keyword>
<dbReference type="FunFam" id="1.10.287.950:FF:000001">
    <property type="entry name" value="Methyl-accepting chemotaxis sensory transducer"/>
    <property type="match status" value="1"/>
</dbReference>
<reference evidence="9" key="1">
    <citation type="submission" date="2016-06" db="EMBL/GenBank/DDBJ databases">
        <authorList>
            <person name="Hehemann J.-H."/>
            <person name="Arevalo P."/>
            <person name="Datta M.S."/>
            <person name="Polz M.F."/>
        </authorList>
    </citation>
    <scope>NUCLEOTIDE SEQUENCE [LARGE SCALE GENOMIC DNA]</scope>
    <source>
        <strain evidence="9">9CSC122</strain>
    </source>
</reference>
<dbReference type="EMBL" id="MAJZ01000745">
    <property type="protein sequence ID" value="OCH73793.1"/>
    <property type="molecule type" value="Genomic_DNA"/>
</dbReference>
<keyword evidence="5" id="KW-0812">Transmembrane</keyword>
<feature type="domain" description="HAMP" evidence="7">
    <location>
        <begin position="297"/>
        <end position="351"/>
    </location>
</feature>
<dbReference type="CDD" id="cd11386">
    <property type="entry name" value="MCP_signal"/>
    <property type="match status" value="1"/>
</dbReference>
<proteinExistence type="inferred from homology"/>
<evidence type="ECO:0000259" key="6">
    <source>
        <dbReference type="PROSITE" id="PS50111"/>
    </source>
</evidence>
<comment type="subcellular location">
    <subcellularLocation>
        <location evidence="1">Membrane</location>
    </subcellularLocation>
</comment>
<name>A0A1B9QWC0_9VIBR</name>
<dbReference type="RefSeq" id="WP_065577189.1">
    <property type="nucleotide sequence ID" value="NZ_JBNGCH010000745.1"/>
</dbReference>
<evidence type="ECO:0000256" key="1">
    <source>
        <dbReference type="ARBA" id="ARBA00004370"/>
    </source>
</evidence>
<dbReference type="GO" id="GO:0016020">
    <property type="term" value="C:membrane"/>
    <property type="evidence" value="ECO:0007669"/>
    <property type="project" value="UniProtKB-SubCell"/>
</dbReference>
<evidence type="ECO:0000256" key="2">
    <source>
        <dbReference type="ARBA" id="ARBA00023224"/>
    </source>
</evidence>
<dbReference type="Gene3D" id="6.10.340.10">
    <property type="match status" value="1"/>
</dbReference>
<feature type="domain" description="Methyl-accepting transducer" evidence="6">
    <location>
        <begin position="376"/>
        <end position="592"/>
    </location>
</feature>
<dbReference type="PANTHER" id="PTHR32089:SF112">
    <property type="entry name" value="LYSOZYME-LIKE PROTEIN-RELATED"/>
    <property type="match status" value="1"/>
</dbReference>
<gene>
    <name evidence="8" type="ORF">A6E14_13915</name>
</gene>
<dbReference type="Pfam" id="PF00672">
    <property type="entry name" value="HAMP"/>
    <property type="match status" value="1"/>
</dbReference>
<protein>
    <submittedName>
        <fullName evidence="8">Chemotaxis protein</fullName>
    </submittedName>
</protein>
<dbReference type="InterPro" id="IPR004089">
    <property type="entry name" value="MCPsignal_dom"/>
</dbReference>
<dbReference type="SMART" id="SM00304">
    <property type="entry name" value="HAMP"/>
    <property type="match status" value="1"/>
</dbReference>
<keyword evidence="2 4" id="KW-0807">Transducer</keyword>
<dbReference type="PANTHER" id="PTHR32089">
    <property type="entry name" value="METHYL-ACCEPTING CHEMOTAXIS PROTEIN MCPB"/>
    <property type="match status" value="1"/>
</dbReference>